<proteinExistence type="predicted"/>
<comment type="caution">
    <text evidence="1">The sequence shown here is derived from an EMBL/GenBank/DDBJ whole genome shotgun (WGS) entry which is preliminary data.</text>
</comment>
<evidence type="ECO:0000313" key="2">
    <source>
        <dbReference type="Proteomes" id="UP001054945"/>
    </source>
</evidence>
<reference evidence="1 2" key="1">
    <citation type="submission" date="2021-06" db="EMBL/GenBank/DDBJ databases">
        <title>Caerostris extrusa draft genome.</title>
        <authorList>
            <person name="Kono N."/>
            <person name="Arakawa K."/>
        </authorList>
    </citation>
    <scope>NUCLEOTIDE SEQUENCE [LARGE SCALE GENOMIC DNA]</scope>
</reference>
<name>A0AAV4XWA6_CAEEX</name>
<dbReference type="Proteomes" id="UP001054945">
    <property type="component" value="Unassembled WGS sequence"/>
</dbReference>
<keyword evidence="2" id="KW-1185">Reference proteome</keyword>
<protein>
    <submittedName>
        <fullName evidence="1">Uncharacterized protein</fullName>
    </submittedName>
</protein>
<sequence>MGLGCFVCTETTIKLDGMLCSFSFSASGLAALLFMSRITGICARVFERVQRILEKKNRQFQVSIREISGLRNKTMQNLQELSNGWFSFIILVLHRCLYHREPNTGAGDDKRPLYLILPAKAHPQTQCIASHQEKKFQQKEKGNF</sequence>
<evidence type="ECO:0000313" key="1">
    <source>
        <dbReference type="EMBL" id="GIY98251.1"/>
    </source>
</evidence>
<gene>
    <name evidence="1" type="ORF">CEXT_664881</name>
</gene>
<accession>A0AAV4XWA6</accession>
<dbReference type="EMBL" id="BPLR01000903">
    <property type="protein sequence ID" value="GIY98251.1"/>
    <property type="molecule type" value="Genomic_DNA"/>
</dbReference>
<organism evidence="1 2">
    <name type="scientific">Caerostris extrusa</name>
    <name type="common">Bark spider</name>
    <name type="synonym">Caerostris bankana</name>
    <dbReference type="NCBI Taxonomy" id="172846"/>
    <lineage>
        <taxon>Eukaryota</taxon>
        <taxon>Metazoa</taxon>
        <taxon>Ecdysozoa</taxon>
        <taxon>Arthropoda</taxon>
        <taxon>Chelicerata</taxon>
        <taxon>Arachnida</taxon>
        <taxon>Araneae</taxon>
        <taxon>Araneomorphae</taxon>
        <taxon>Entelegynae</taxon>
        <taxon>Araneoidea</taxon>
        <taxon>Araneidae</taxon>
        <taxon>Caerostris</taxon>
    </lineage>
</organism>
<dbReference type="AlphaFoldDB" id="A0AAV4XWA6"/>